<feature type="region of interest" description="Disordered" evidence="1">
    <location>
        <begin position="1"/>
        <end position="24"/>
    </location>
</feature>
<comment type="caution">
    <text evidence="2">The sequence shown here is derived from an EMBL/GenBank/DDBJ whole genome shotgun (WGS) entry which is preliminary data.</text>
</comment>
<gene>
    <name evidence="2" type="ORF">GCM10010954_11960</name>
</gene>
<proteinExistence type="predicted"/>
<reference evidence="2" key="1">
    <citation type="journal article" date="2014" name="Int. J. Syst. Evol. Microbiol.">
        <title>Complete genome sequence of Corynebacterium casei LMG S-19264T (=DSM 44701T), isolated from a smear-ripened cheese.</title>
        <authorList>
            <consortium name="US DOE Joint Genome Institute (JGI-PGF)"/>
            <person name="Walter F."/>
            <person name="Albersmeier A."/>
            <person name="Kalinowski J."/>
            <person name="Ruckert C."/>
        </authorList>
    </citation>
    <scope>NUCLEOTIDE SEQUENCE</scope>
    <source>
        <strain evidence="2">CGMCC 1.12153</strain>
    </source>
</reference>
<protein>
    <submittedName>
        <fullName evidence="2">Uncharacterized protein</fullName>
    </submittedName>
</protein>
<accession>A0A917B1M1</accession>
<organism evidence="2 3">
    <name type="scientific">Halobacillus andaensis</name>
    <dbReference type="NCBI Taxonomy" id="1176239"/>
    <lineage>
        <taxon>Bacteria</taxon>
        <taxon>Bacillati</taxon>
        <taxon>Bacillota</taxon>
        <taxon>Bacilli</taxon>
        <taxon>Bacillales</taxon>
        <taxon>Bacillaceae</taxon>
        <taxon>Halobacillus</taxon>
    </lineage>
</organism>
<evidence type="ECO:0000313" key="3">
    <source>
        <dbReference type="Proteomes" id="UP000660110"/>
    </source>
</evidence>
<dbReference type="EMBL" id="BMEL01000001">
    <property type="protein sequence ID" value="GGF14986.1"/>
    <property type="molecule type" value="Genomic_DNA"/>
</dbReference>
<name>A0A917B1M1_HALAA</name>
<keyword evidence="3" id="KW-1185">Reference proteome</keyword>
<reference evidence="2" key="2">
    <citation type="submission" date="2020-09" db="EMBL/GenBank/DDBJ databases">
        <authorList>
            <person name="Sun Q."/>
            <person name="Zhou Y."/>
        </authorList>
    </citation>
    <scope>NUCLEOTIDE SEQUENCE</scope>
    <source>
        <strain evidence="2">CGMCC 1.12153</strain>
    </source>
</reference>
<dbReference type="Proteomes" id="UP000660110">
    <property type="component" value="Unassembled WGS sequence"/>
</dbReference>
<evidence type="ECO:0000313" key="2">
    <source>
        <dbReference type="EMBL" id="GGF14986.1"/>
    </source>
</evidence>
<evidence type="ECO:0000256" key="1">
    <source>
        <dbReference type="SAM" id="MobiDB-lite"/>
    </source>
</evidence>
<dbReference type="AlphaFoldDB" id="A0A917B1M1"/>
<sequence length="211" mass="24779">MACGNPPSTNDEENPNSHYKDDEMIGTFLEVNETKQLIEVDISEWAKRDAEEPTTDEGYLYRGKYSDDTELRYEDGSPALLDEIKRGQKLLVNPPVQGDDEGEAEEIVLLDMTYEEKYAEVLSHREDDLKVVVIYENSRTMPSELDERMLEKLDPTPVGSWIEYDEDYVVDYKEEFEIKEFPVILVFDRQELLFKTYEREELEKYFDELEG</sequence>